<sequence length="485" mass="54641">MDYFNEIANVGVYSRKRPLGVLDLNVMMEINPGSKWAEDELFAARVVIRTARSDRQFGHILPILRRHSTLVLAAREQPGIQALLKVPDLLDRHREMNEIQFGHCYGTSLGSFWDALAKFGDVEDTDVDVDINDGGDDDNRNAKGEDNGEDDGEDDREDDREENEEDDWEDNGEDDREDNGEDNEEDDGEDHGEDHDVDCGDGEYMDKRVGKPKKRSYSPSSDESATALPARSKRVRTVRIRQGFVDITQTKIESSSPQRSSQETCHGSDPTFVGKSHALTDVPEEATVEIASAFIRHVLQACPPQHDTLNHNPPYMVLFSRVSRQFTGKTAAKELIKATADGELQLHRLDNRNCYRPTGHRPALLEAKKRFAIIKDGQPFLTNELLGQMTCEALALCLQRTKETGQAEENIFIIAAVRRYMRFLQFTIPKSYINALTTQTEPEMLTDFVNVWATPWFDLEGPGGRRGAVDNIVALVSRQSHVEHA</sequence>
<dbReference type="AlphaFoldDB" id="A0AAE0H722"/>
<evidence type="ECO:0000313" key="3">
    <source>
        <dbReference type="Proteomes" id="UP001278766"/>
    </source>
</evidence>
<comment type="caution">
    <text evidence="2">The sequence shown here is derived from an EMBL/GenBank/DDBJ whole genome shotgun (WGS) entry which is preliminary data.</text>
</comment>
<keyword evidence="3" id="KW-1185">Reference proteome</keyword>
<feature type="compositionally biased region" description="Basic and acidic residues" evidence="1">
    <location>
        <begin position="192"/>
        <end position="209"/>
    </location>
</feature>
<dbReference type="GeneID" id="87844173"/>
<organism evidence="2 3">
    <name type="scientific">Chaetomium fimeti</name>
    <dbReference type="NCBI Taxonomy" id="1854472"/>
    <lineage>
        <taxon>Eukaryota</taxon>
        <taxon>Fungi</taxon>
        <taxon>Dikarya</taxon>
        <taxon>Ascomycota</taxon>
        <taxon>Pezizomycotina</taxon>
        <taxon>Sordariomycetes</taxon>
        <taxon>Sordariomycetidae</taxon>
        <taxon>Sordariales</taxon>
        <taxon>Chaetomiaceae</taxon>
        <taxon>Chaetomium</taxon>
    </lineage>
</organism>
<name>A0AAE0H722_9PEZI</name>
<feature type="compositionally biased region" description="Basic and acidic residues" evidence="1">
    <location>
        <begin position="137"/>
        <end position="146"/>
    </location>
</feature>
<gene>
    <name evidence="2" type="ORF">B0H64DRAFT_453110</name>
</gene>
<dbReference type="RefSeq" id="XP_062653665.1">
    <property type="nucleotide sequence ID" value="XM_062807225.1"/>
</dbReference>
<reference evidence="2" key="1">
    <citation type="journal article" date="2023" name="Mol. Phylogenet. Evol.">
        <title>Genome-scale phylogeny and comparative genomics of the fungal order Sordariales.</title>
        <authorList>
            <person name="Hensen N."/>
            <person name="Bonometti L."/>
            <person name="Westerberg I."/>
            <person name="Brannstrom I.O."/>
            <person name="Guillou S."/>
            <person name="Cros-Aarteil S."/>
            <person name="Calhoun S."/>
            <person name="Haridas S."/>
            <person name="Kuo A."/>
            <person name="Mondo S."/>
            <person name="Pangilinan J."/>
            <person name="Riley R."/>
            <person name="LaButti K."/>
            <person name="Andreopoulos B."/>
            <person name="Lipzen A."/>
            <person name="Chen C."/>
            <person name="Yan M."/>
            <person name="Daum C."/>
            <person name="Ng V."/>
            <person name="Clum A."/>
            <person name="Steindorff A."/>
            <person name="Ohm R.A."/>
            <person name="Martin F."/>
            <person name="Silar P."/>
            <person name="Natvig D.O."/>
            <person name="Lalanne C."/>
            <person name="Gautier V."/>
            <person name="Ament-Velasquez S.L."/>
            <person name="Kruys A."/>
            <person name="Hutchinson M.I."/>
            <person name="Powell A.J."/>
            <person name="Barry K."/>
            <person name="Miller A.N."/>
            <person name="Grigoriev I.V."/>
            <person name="Debuchy R."/>
            <person name="Gladieux P."/>
            <person name="Hiltunen Thoren M."/>
            <person name="Johannesson H."/>
        </authorList>
    </citation>
    <scope>NUCLEOTIDE SEQUENCE</scope>
    <source>
        <strain evidence="2">CBS 168.71</strain>
    </source>
</reference>
<accession>A0AAE0H722</accession>
<feature type="region of interest" description="Disordered" evidence="1">
    <location>
        <begin position="249"/>
        <end position="275"/>
    </location>
</feature>
<evidence type="ECO:0000256" key="1">
    <source>
        <dbReference type="SAM" id="MobiDB-lite"/>
    </source>
</evidence>
<feature type="compositionally biased region" description="Acidic residues" evidence="1">
    <location>
        <begin position="127"/>
        <end position="136"/>
    </location>
</feature>
<dbReference type="EMBL" id="JAUEPN010000015">
    <property type="protein sequence ID" value="KAK3290151.1"/>
    <property type="molecule type" value="Genomic_DNA"/>
</dbReference>
<protein>
    <submittedName>
        <fullName evidence="2">Uncharacterized protein</fullName>
    </submittedName>
</protein>
<feature type="compositionally biased region" description="Polar residues" evidence="1">
    <location>
        <begin position="249"/>
        <end position="265"/>
    </location>
</feature>
<feature type="region of interest" description="Disordered" evidence="1">
    <location>
        <begin position="127"/>
        <end position="234"/>
    </location>
</feature>
<evidence type="ECO:0000313" key="2">
    <source>
        <dbReference type="EMBL" id="KAK3290151.1"/>
    </source>
</evidence>
<feature type="compositionally biased region" description="Acidic residues" evidence="1">
    <location>
        <begin position="147"/>
        <end position="191"/>
    </location>
</feature>
<proteinExistence type="predicted"/>
<dbReference type="Proteomes" id="UP001278766">
    <property type="component" value="Unassembled WGS sequence"/>
</dbReference>
<reference evidence="2" key="2">
    <citation type="submission" date="2023-06" db="EMBL/GenBank/DDBJ databases">
        <authorList>
            <consortium name="Lawrence Berkeley National Laboratory"/>
            <person name="Haridas S."/>
            <person name="Hensen N."/>
            <person name="Bonometti L."/>
            <person name="Westerberg I."/>
            <person name="Brannstrom I.O."/>
            <person name="Guillou S."/>
            <person name="Cros-Aarteil S."/>
            <person name="Calhoun S."/>
            <person name="Kuo A."/>
            <person name="Mondo S."/>
            <person name="Pangilinan J."/>
            <person name="Riley R."/>
            <person name="Labutti K."/>
            <person name="Andreopoulos B."/>
            <person name="Lipzen A."/>
            <person name="Chen C."/>
            <person name="Yanf M."/>
            <person name="Daum C."/>
            <person name="Ng V."/>
            <person name="Clum A."/>
            <person name="Steindorff A."/>
            <person name="Ohm R."/>
            <person name="Martin F."/>
            <person name="Silar P."/>
            <person name="Natvig D."/>
            <person name="Lalanne C."/>
            <person name="Gautier V."/>
            <person name="Ament-Velasquez S.L."/>
            <person name="Kruys A."/>
            <person name="Hutchinson M.I."/>
            <person name="Powell A.J."/>
            <person name="Barry K."/>
            <person name="Miller A.N."/>
            <person name="Grigoriev I.V."/>
            <person name="Debuchy R."/>
            <person name="Gladieux P."/>
            <person name="Thoren M.H."/>
            <person name="Johannesson H."/>
        </authorList>
    </citation>
    <scope>NUCLEOTIDE SEQUENCE</scope>
    <source>
        <strain evidence="2">CBS 168.71</strain>
    </source>
</reference>